<dbReference type="EMBL" id="MU004426">
    <property type="protein sequence ID" value="KAF2651426.1"/>
    <property type="molecule type" value="Genomic_DNA"/>
</dbReference>
<dbReference type="AlphaFoldDB" id="A0A6A6SUI9"/>
<evidence type="ECO:0000256" key="2">
    <source>
        <dbReference type="SAM" id="Phobius"/>
    </source>
</evidence>
<sequence>MSSGLNATGGTEQFRGWVPQSNDRGTLDIIISCGATIFLCIWTSVCVNVPHPADGAWAIFRDRCYMFILGAIGPEAVYLLAIGQWCSARASVRAFSRSRYPGWTMKHAFFADMGAIHLKVEEMDSFPVNAKQLHFLVINKYIPYPHIPREVIDDKNKYDGLARLISTVQIFWFTLNTVARVITGIATTTLEITTVGFIVCTLPTLFFWRHKPMNVQFPIELACDVPLHQIVGPRGRNAAKPYHSTPLDFIGIDDWSIYQAWRFYVSLLRKMRLVPAKPASLPKRRISSFNFPPLTIGTIAVAAVTLATYTSVFVAAWNLHFATHVEQVLWRVTTLGSMVTAAVGPLFEGYFILPKFLSRRRVSRTHKPHEPGNETDNFELVGRSTFHYDSNEPQTLSECTPSDAEAQGHHHGHVPKLPVPLRTVLVSTPVLGLYVIFRMYILVEDAISLRRLPESAYAGIDWTQVIPHI</sequence>
<evidence type="ECO:0000313" key="3">
    <source>
        <dbReference type="EMBL" id="KAF2651426.1"/>
    </source>
</evidence>
<gene>
    <name evidence="3" type="ORF">K491DRAFT_606887</name>
</gene>
<feature type="transmembrane region" description="Helical" evidence="2">
    <location>
        <begin position="65"/>
        <end position="87"/>
    </location>
</feature>
<keyword evidence="2" id="KW-0812">Transmembrane</keyword>
<feature type="region of interest" description="Disordered" evidence="1">
    <location>
        <begin position="392"/>
        <end position="412"/>
    </location>
</feature>
<name>A0A6A6SUI9_9PLEO</name>
<keyword evidence="2" id="KW-0472">Membrane</keyword>
<dbReference type="PANTHER" id="PTHR35043:SF8">
    <property type="entry name" value="DUF4220 DOMAIN-CONTAINING PROTEIN"/>
    <property type="match status" value="1"/>
</dbReference>
<feature type="transmembrane region" description="Helical" evidence="2">
    <location>
        <begin position="161"/>
        <end position="179"/>
    </location>
</feature>
<dbReference type="OrthoDB" id="9451547at2759"/>
<protein>
    <submittedName>
        <fullName evidence="3">Uncharacterized protein</fullName>
    </submittedName>
</protein>
<accession>A0A6A6SUI9</accession>
<evidence type="ECO:0000313" key="4">
    <source>
        <dbReference type="Proteomes" id="UP000799324"/>
    </source>
</evidence>
<feature type="transmembrane region" description="Helical" evidence="2">
    <location>
        <begin position="329"/>
        <end position="353"/>
    </location>
</feature>
<dbReference type="Proteomes" id="UP000799324">
    <property type="component" value="Unassembled WGS sequence"/>
</dbReference>
<keyword evidence="2" id="KW-1133">Transmembrane helix</keyword>
<feature type="transmembrane region" description="Helical" evidence="2">
    <location>
        <begin position="185"/>
        <end position="208"/>
    </location>
</feature>
<organism evidence="3 4">
    <name type="scientific">Lophiostoma macrostomum CBS 122681</name>
    <dbReference type="NCBI Taxonomy" id="1314788"/>
    <lineage>
        <taxon>Eukaryota</taxon>
        <taxon>Fungi</taxon>
        <taxon>Dikarya</taxon>
        <taxon>Ascomycota</taxon>
        <taxon>Pezizomycotina</taxon>
        <taxon>Dothideomycetes</taxon>
        <taxon>Pleosporomycetidae</taxon>
        <taxon>Pleosporales</taxon>
        <taxon>Lophiostomataceae</taxon>
        <taxon>Lophiostoma</taxon>
    </lineage>
</organism>
<evidence type="ECO:0000256" key="1">
    <source>
        <dbReference type="SAM" id="MobiDB-lite"/>
    </source>
</evidence>
<feature type="transmembrane region" description="Helical" evidence="2">
    <location>
        <begin position="25"/>
        <end position="45"/>
    </location>
</feature>
<feature type="transmembrane region" description="Helical" evidence="2">
    <location>
        <begin position="294"/>
        <end position="317"/>
    </location>
</feature>
<keyword evidence="4" id="KW-1185">Reference proteome</keyword>
<proteinExistence type="predicted"/>
<dbReference type="PANTHER" id="PTHR35043">
    <property type="entry name" value="TRANSCRIPTION FACTOR DOMAIN-CONTAINING PROTEIN"/>
    <property type="match status" value="1"/>
</dbReference>
<reference evidence="3" key="1">
    <citation type="journal article" date="2020" name="Stud. Mycol.">
        <title>101 Dothideomycetes genomes: a test case for predicting lifestyles and emergence of pathogens.</title>
        <authorList>
            <person name="Haridas S."/>
            <person name="Albert R."/>
            <person name="Binder M."/>
            <person name="Bloem J."/>
            <person name="Labutti K."/>
            <person name="Salamov A."/>
            <person name="Andreopoulos B."/>
            <person name="Baker S."/>
            <person name="Barry K."/>
            <person name="Bills G."/>
            <person name="Bluhm B."/>
            <person name="Cannon C."/>
            <person name="Castanera R."/>
            <person name="Culley D."/>
            <person name="Daum C."/>
            <person name="Ezra D."/>
            <person name="Gonzalez J."/>
            <person name="Henrissat B."/>
            <person name="Kuo A."/>
            <person name="Liang C."/>
            <person name="Lipzen A."/>
            <person name="Lutzoni F."/>
            <person name="Magnuson J."/>
            <person name="Mondo S."/>
            <person name="Nolan M."/>
            <person name="Ohm R."/>
            <person name="Pangilinan J."/>
            <person name="Park H.-J."/>
            <person name="Ramirez L."/>
            <person name="Alfaro M."/>
            <person name="Sun H."/>
            <person name="Tritt A."/>
            <person name="Yoshinaga Y."/>
            <person name="Zwiers L.-H."/>
            <person name="Turgeon B."/>
            <person name="Goodwin S."/>
            <person name="Spatafora J."/>
            <person name="Crous P."/>
            <person name="Grigoriev I."/>
        </authorList>
    </citation>
    <scope>NUCLEOTIDE SEQUENCE</scope>
    <source>
        <strain evidence="3">CBS 122681</strain>
    </source>
</reference>